<dbReference type="Pfam" id="PF00730">
    <property type="entry name" value="HhH-GPD"/>
    <property type="match status" value="1"/>
</dbReference>
<organism evidence="11 12">
    <name type="scientific">Hydrogenoanaerobacterium saccharovorans</name>
    <dbReference type="NCBI Taxonomy" id="474960"/>
    <lineage>
        <taxon>Bacteria</taxon>
        <taxon>Bacillati</taxon>
        <taxon>Bacillota</taxon>
        <taxon>Clostridia</taxon>
        <taxon>Eubacteriales</taxon>
        <taxon>Oscillospiraceae</taxon>
        <taxon>Hydrogenoanaerobacterium</taxon>
    </lineage>
</organism>
<dbReference type="Gene3D" id="1.10.340.30">
    <property type="entry name" value="Hypothetical protein, domain 2"/>
    <property type="match status" value="1"/>
</dbReference>
<evidence type="ECO:0000256" key="2">
    <source>
        <dbReference type="ARBA" id="ARBA00012720"/>
    </source>
</evidence>
<sequence>MNSTICRLAIPVEEGFSLADTLNCGQCFRWNQTESGWFEGVVEGRFCCVSQDDYGILLQGIADGEEDFWRDYFDLATNYANIRTKLCKDKTLAKAAEFAPGIRVLRQHPWETLCSFIISQNNHLARIKGIVARLCECFGDEITNGVYSFPAPERLAVLSEEDLAPLRSGFRAKYILDAARKVSTGEVVLADIKTMPLDDARAALQKIHGVGPKVAECALLYGFARMECFPMDVWMKRAMKYLFPNGLPQCAKENAGIAQQYIFHYARMCPDAFPEKM</sequence>
<dbReference type="InterPro" id="IPR003265">
    <property type="entry name" value="HhH-GPD_domain"/>
</dbReference>
<dbReference type="EMBL" id="FOCG01000001">
    <property type="protein sequence ID" value="SEM66775.1"/>
    <property type="molecule type" value="Genomic_DNA"/>
</dbReference>
<keyword evidence="8" id="KW-0326">Glycosidase</keyword>
<dbReference type="SUPFAM" id="SSF55945">
    <property type="entry name" value="TATA-box binding protein-like"/>
    <property type="match status" value="1"/>
</dbReference>
<evidence type="ECO:0000256" key="5">
    <source>
        <dbReference type="ARBA" id="ARBA00023204"/>
    </source>
</evidence>
<evidence type="ECO:0000313" key="11">
    <source>
        <dbReference type="EMBL" id="SEM66775.1"/>
    </source>
</evidence>
<name>A0A1H8A7M1_9FIRM</name>
<evidence type="ECO:0000256" key="7">
    <source>
        <dbReference type="ARBA" id="ARBA00023268"/>
    </source>
</evidence>
<dbReference type="InterPro" id="IPR023170">
    <property type="entry name" value="HhH_base_excis_C"/>
</dbReference>
<keyword evidence="12" id="KW-1185">Reference proteome</keyword>
<dbReference type="InterPro" id="IPR012904">
    <property type="entry name" value="OGG_N"/>
</dbReference>
<feature type="domain" description="HhH-GPD" evidence="10">
    <location>
        <begin position="118"/>
        <end position="267"/>
    </location>
</feature>
<evidence type="ECO:0000256" key="1">
    <source>
        <dbReference type="ARBA" id="ARBA00010679"/>
    </source>
</evidence>
<dbReference type="InterPro" id="IPR052054">
    <property type="entry name" value="Oxidative_DNA_repair_enzyme"/>
</dbReference>
<dbReference type="PANTHER" id="PTHR10242">
    <property type="entry name" value="8-OXOGUANINE DNA GLYCOSYLASE"/>
    <property type="match status" value="1"/>
</dbReference>
<evidence type="ECO:0000313" key="12">
    <source>
        <dbReference type="Proteomes" id="UP000199158"/>
    </source>
</evidence>
<evidence type="ECO:0000256" key="8">
    <source>
        <dbReference type="ARBA" id="ARBA00023295"/>
    </source>
</evidence>
<keyword evidence="4" id="KW-0378">Hydrolase</keyword>
<dbReference type="GO" id="GO:0008534">
    <property type="term" value="F:oxidized purine nucleobase lesion DNA N-glycosylase activity"/>
    <property type="evidence" value="ECO:0007669"/>
    <property type="project" value="InterPro"/>
</dbReference>
<reference evidence="11 12" key="1">
    <citation type="submission" date="2016-10" db="EMBL/GenBank/DDBJ databases">
        <authorList>
            <person name="de Groot N.N."/>
        </authorList>
    </citation>
    <scope>NUCLEOTIDE SEQUENCE [LARGE SCALE GENOMIC DNA]</scope>
    <source>
        <strain evidence="11 12">CGMCC 1.5070</strain>
    </source>
</reference>
<keyword evidence="5" id="KW-0234">DNA repair</keyword>
<keyword evidence="6 11" id="KW-0456">Lyase</keyword>
<gene>
    <name evidence="11" type="ORF">SAMN05216180_1178</name>
</gene>
<dbReference type="PANTHER" id="PTHR10242:SF2">
    <property type="entry name" value="N-GLYCOSYLASE_DNA LYASE"/>
    <property type="match status" value="1"/>
</dbReference>
<dbReference type="InterPro" id="IPR011257">
    <property type="entry name" value="DNA_glycosylase"/>
</dbReference>
<dbReference type="GO" id="GO:0006289">
    <property type="term" value="P:nucleotide-excision repair"/>
    <property type="evidence" value="ECO:0007669"/>
    <property type="project" value="InterPro"/>
</dbReference>
<dbReference type="SMART" id="SM00478">
    <property type="entry name" value="ENDO3c"/>
    <property type="match status" value="1"/>
</dbReference>
<dbReference type="STRING" id="474960.SAMN05216180_1178"/>
<keyword evidence="3" id="KW-0227">DNA damage</keyword>
<evidence type="ECO:0000256" key="6">
    <source>
        <dbReference type="ARBA" id="ARBA00023239"/>
    </source>
</evidence>
<protein>
    <recommendedName>
        <fullName evidence="2">DNA-(apurinic or apyrimidinic site) lyase</fullName>
        <ecNumber evidence="2">4.2.99.18</ecNumber>
    </recommendedName>
</protein>
<proteinExistence type="inferred from homology"/>
<evidence type="ECO:0000259" key="10">
    <source>
        <dbReference type="SMART" id="SM00478"/>
    </source>
</evidence>
<comment type="catalytic activity">
    <reaction evidence="9">
        <text>2'-deoxyribonucleotide-(2'-deoxyribose 5'-phosphate)-2'-deoxyribonucleotide-DNA = a 3'-end 2'-deoxyribonucleotide-(2,3-dehydro-2,3-deoxyribose 5'-phosphate)-DNA + a 5'-end 5'-phospho-2'-deoxyribonucleoside-DNA + H(+)</text>
        <dbReference type="Rhea" id="RHEA:66592"/>
        <dbReference type="Rhea" id="RHEA-COMP:13180"/>
        <dbReference type="Rhea" id="RHEA-COMP:16897"/>
        <dbReference type="Rhea" id="RHEA-COMP:17067"/>
        <dbReference type="ChEBI" id="CHEBI:15378"/>
        <dbReference type="ChEBI" id="CHEBI:136412"/>
        <dbReference type="ChEBI" id="CHEBI:157695"/>
        <dbReference type="ChEBI" id="CHEBI:167181"/>
        <dbReference type="EC" id="4.2.99.18"/>
    </reaction>
</comment>
<evidence type="ECO:0000256" key="3">
    <source>
        <dbReference type="ARBA" id="ARBA00022763"/>
    </source>
</evidence>
<dbReference type="Pfam" id="PF07934">
    <property type="entry name" value="OGG_N"/>
    <property type="match status" value="1"/>
</dbReference>
<evidence type="ECO:0000256" key="9">
    <source>
        <dbReference type="ARBA" id="ARBA00044632"/>
    </source>
</evidence>
<dbReference type="GO" id="GO:0003684">
    <property type="term" value="F:damaged DNA binding"/>
    <property type="evidence" value="ECO:0007669"/>
    <property type="project" value="InterPro"/>
</dbReference>
<dbReference type="Gene3D" id="1.10.1670.10">
    <property type="entry name" value="Helix-hairpin-Helix base-excision DNA repair enzymes (C-terminal)"/>
    <property type="match status" value="1"/>
</dbReference>
<dbReference type="GO" id="GO:0140078">
    <property type="term" value="F:class I DNA-(apurinic or apyrimidinic site) endonuclease activity"/>
    <property type="evidence" value="ECO:0007669"/>
    <property type="project" value="UniProtKB-EC"/>
</dbReference>
<dbReference type="SUPFAM" id="SSF48150">
    <property type="entry name" value="DNA-glycosylase"/>
    <property type="match status" value="1"/>
</dbReference>
<dbReference type="CDD" id="cd00056">
    <property type="entry name" value="ENDO3c"/>
    <property type="match status" value="1"/>
</dbReference>
<dbReference type="GO" id="GO:0006284">
    <property type="term" value="P:base-excision repair"/>
    <property type="evidence" value="ECO:0007669"/>
    <property type="project" value="InterPro"/>
</dbReference>
<keyword evidence="7" id="KW-0511">Multifunctional enzyme</keyword>
<evidence type="ECO:0000256" key="4">
    <source>
        <dbReference type="ARBA" id="ARBA00022801"/>
    </source>
</evidence>
<dbReference type="Gene3D" id="3.30.310.260">
    <property type="match status" value="1"/>
</dbReference>
<dbReference type="EC" id="4.2.99.18" evidence="2"/>
<comment type="similarity">
    <text evidence="1">Belongs to the type-1 OGG1 family.</text>
</comment>
<dbReference type="Proteomes" id="UP000199158">
    <property type="component" value="Unassembled WGS sequence"/>
</dbReference>
<dbReference type="RefSeq" id="WP_242943085.1">
    <property type="nucleotide sequence ID" value="NZ_FOCG01000001.1"/>
</dbReference>
<accession>A0A1H8A7M1</accession>
<dbReference type="AlphaFoldDB" id="A0A1H8A7M1"/>